<dbReference type="STRING" id="746697.Aeqsu_0760"/>
<proteinExistence type="predicted"/>
<dbReference type="Proteomes" id="UP000006049">
    <property type="component" value="Chromosome"/>
</dbReference>
<evidence type="ECO:0000259" key="1">
    <source>
        <dbReference type="PROSITE" id="PS50983"/>
    </source>
</evidence>
<dbReference type="HOGENOM" id="CLU_038034_6_0_10"/>
<evidence type="ECO:0000313" key="3">
    <source>
        <dbReference type="Proteomes" id="UP000006049"/>
    </source>
</evidence>
<accession>I3YTE9</accession>
<sequence length="295" mass="33045">MKKSITLILVTLTFVSCGRFGNEDKKKDHEERIVCISKQYSEIIYALGAEEDIVAIDVSSTYPPEIKDLPTIGYHRALAAEPILSMKPTLILEDNNIGPEHVVTQLKDLKIPMKQFGHYENTIAGTDSLIREMGSYFHKEEKAEELCKKLDADMSYAKQQGVWYEKKPKVLVIHFGQANNIYLVMTKNSNAGKMIEWAGGEMAVDGERGMTQFSPEVVAKSDPDIILLTDFGYDRLGSTNEVGTLPGISSTRAFKEGKVFRVEEHDMVYLGPRTGENVVELQKLIHSEKGLGIRD</sequence>
<dbReference type="SUPFAM" id="SSF53807">
    <property type="entry name" value="Helical backbone' metal receptor"/>
    <property type="match status" value="1"/>
</dbReference>
<dbReference type="Pfam" id="PF01497">
    <property type="entry name" value="Peripla_BP_2"/>
    <property type="match status" value="1"/>
</dbReference>
<dbReference type="InterPro" id="IPR050902">
    <property type="entry name" value="ABC_Transporter_SBP"/>
</dbReference>
<keyword evidence="3" id="KW-1185">Reference proteome</keyword>
<dbReference type="Gene3D" id="3.40.50.1980">
    <property type="entry name" value="Nitrogenase molybdenum iron protein domain"/>
    <property type="match status" value="2"/>
</dbReference>
<dbReference type="PANTHER" id="PTHR30535">
    <property type="entry name" value="VITAMIN B12-BINDING PROTEIN"/>
    <property type="match status" value="1"/>
</dbReference>
<dbReference type="PATRIC" id="fig|746697.3.peg.760"/>
<dbReference type="OrthoDB" id="9797736at2"/>
<dbReference type="PROSITE" id="PS51257">
    <property type="entry name" value="PROKAR_LIPOPROTEIN"/>
    <property type="match status" value="1"/>
</dbReference>
<evidence type="ECO:0000313" key="2">
    <source>
        <dbReference type="EMBL" id="AFL80267.1"/>
    </source>
</evidence>
<dbReference type="eggNOG" id="COG4558">
    <property type="taxonomic scope" value="Bacteria"/>
</dbReference>
<dbReference type="RefSeq" id="WP_014781525.1">
    <property type="nucleotide sequence ID" value="NC_018013.1"/>
</dbReference>
<organism evidence="2 3">
    <name type="scientific">Aequorivita sublithincola (strain DSM 14238 / LMG 21431 / ACAM 643 / 9-3)</name>
    <dbReference type="NCBI Taxonomy" id="746697"/>
    <lineage>
        <taxon>Bacteria</taxon>
        <taxon>Pseudomonadati</taxon>
        <taxon>Bacteroidota</taxon>
        <taxon>Flavobacteriia</taxon>
        <taxon>Flavobacteriales</taxon>
        <taxon>Flavobacteriaceae</taxon>
        <taxon>Aequorivita</taxon>
    </lineage>
</organism>
<reference evidence="2 3" key="1">
    <citation type="submission" date="2012-06" db="EMBL/GenBank/DDBJ databases">
        <title>The complete genome of Aequorivita sublithincola DSM 14238.</title>
        <authorList>
            <consortium name="US DOE Joint Genome Institute (JGI-PGF)"/>
            <person name="Lucas S."/>
            <person name="Copeland A."/>
            <person name="Lapidus A."/>
            <person name="Goodwin L."/>
            <person name="Pitluck S."/>
            <person name="Peters L."/>
            <person name="Munk A.C.C."/>
            <person name="Kyrpides N."/>
            <person name="Mavromatis K."/>
            <person name="Pagani I."/>
            <person name="Ivanova N."/>
            <person name="Ovchinnikova G."/>
            <person name="Zeytun A."/>
            <person name="Detter J.C."/>
            <person name="Han C."/>
            <person name="Land M."/>
            <person name="Hauser L."/>
            <person name="Markowitz V."/>
            <person name="Cheng J.-F."/>
            <person name="Hugenholtz P."/>
            <person name="Woyke T."/>
            <person name="Wu D."/>
            <person name="Tindall B."/>
            <person name="Faehnrich R."/>
            <person name="Brambilla E."/>
            <person name="Klenk H.-P."/>
            <person name="Eisen J.A."/>
        </authorList>
    </citation>
    <scope>NUCLEOTIDE SEQUENCE [LARGE SCALE GENOMIC DNA]</scope>
    <source>
        <strain evidence="3">DSM 14238 / LMG 21431 / ACAM 643 / 9-3</strain>
    </source>
</reference>
<name>I3YTE9_AEQSU</name>
<feature type="domain" description="Fe/B12 periplasmic-binding" evidence="1">
    <location>
        <begin position="32"/>
        <end position="289"/>
    </location>
</feature>
<protein>
    <submittedName>
        <fullName evidence="2">ABC-type hemin transport system, periplasmic component</fullName>
    </submittedName>
</protein>
<dbReference type="KEGG" id="asl:Aeqsu_0760"/>
<dbReference type="AlphaFoldDB" id="I3YTE9"/>
<dbReference type="PROSITE" id="PS50983">
    <property type="entry name" value="FE_B12_PBP"/>
    <property type="match status" value="1"/>
</dbReference>
<dbReference type="EMBL" id="CP003280">
    <property type="protein sequence ID" value="AFL80267.1"/>
    <property type="molecule type" value="Genomic_DNA"/>
</dbReference>
<gene>
    <name evidence="2" type="ordered locus">Aeqsu_0760</name>
</gene>
<dbReference type="PANTHER" id="PTHR30535:SF4">
    <property type="entry name" value="HEMIN-BINDING PERIPLASMIC PROTEIN HMUT"/>
    <property type="match status" value="1"/>
</dbReference>
<dbReference type="InterPro" id="IPR002491">
    <property type="entry name" value="ABC_transptr_periplasmic_BD"/>
</dbReference>